<feature type="chain" id="PRO_5042698275" evidence="1">
    <location>
        <begin position="31"/>
        <end position="187"/>
    </location>
</feature>
<dbReference type="Proteomes" id="UP000528608">
    <property type="component" value="Unassembled WGS sequence"/>
</dbReference>
<dbReference type="EMBL" id="LGUI01000001">
    <property type="protein sequence ID" value="PNE35505.1"/>
    <property type="molecule type" value="Genomic_DNA"/>
</dbReference>
<dbReference type="InterPro" id="IPR035992">
    <property type="entry name" value="Ricin_B-like_lectins"/>
</dbReference>
<reference evidence="2 5" key="3">
    <citation type="submission" date="2020-08" db="EMBL/GenBank/DDBJ databases">
        <title>Genomic Encyclopedia of Type Strains, Phase III (KMG-III): the genomes of soil and plant-associated and newly described type strains.</title>
        <authorList>
            <person name="Whitman W."/>
        </authorList>
    </citation>
    <scope>NUCLEOTIDE SEQUENCE [LARGE SCALE GENOMIC DNA]</scope>
    <source>
        <strain evidence="2 5">CECT 3259</strain>
    </source>
</reference>
<dbReference type="AlphaFoldDB" id="A0A2N8P3B4"/>
<comment type="caution">
    <text evidence="3">The sequence shown here is derived from an EMBL/GenBank/DDBJ whole genome shotgun (WGS) entry which is preliminary data.</text>
</comment>
<dbReference type="RefSeq" id="WP_102916823.1">
    <property type="nucleotide sequence ID" value="NZ_JACHJF010000002.1"/>
</dbReference>
<reference evidence="3" key="1">
    <citation type="submission" date="2015-07" db="EMBL/GenBank/DDBJ databases">
        <authorList>
            <person name="Noorani M."/>
        </authorList>
    </citation>
    <scope>NUCLEOTIDE SEQUENCE [LARGE SCALE GENOMIC DNA]</scope>
    <source>
        <strain evidence="3">ATCC 27428</strain>
    </source>
</reference>
<evidence type="ECO:0000313" key="4">
    <source>
        <dbReference type="Proteomes" id="UP000235945"/>
    </source>
</evidence>
<evidence type="ECO:0000313" key="2">
    <source>
        <dbReference type="EMBL" id="MBB5117709.1"/>
    </source>
</evidence>
<sequence length="187" mass="20107">MTWNSPFRVAAALLAAVAATTALVPGTAAAETTRDRPLPTWTFRLQLGAGTSGSNKCLTATDNGPAFRKCGDEQYAPQQRWTSDGAGHGKLISLYRQGQPTTVPSCLGAGGLIYQSPAAFRPCDGAAAPVWSWNPGKHRIHFSYVDDGKLRTGSLTAGRGTKSRPHIDKKTTNMNDLYRTWSFIPVQ</sequence>
<keyword evidence="4" id="KW-1185">Reference proteome</keyword>
<evidence type="ECO:0000313" key="5">
    <source>
        <dbReference type="Proteomes" id="UP000528608"/>
    </source>
</evidence>
<feature type="signal peptide" evidence="1">
    <location>
        <begin position="1"/>
        <end position="30"/>
    </location>
</feature>
<organism evidence="3 4">
    <name type="scientific">Streptomyces eurocidicus</name>
    <name type="common">Streptoverticillium eurocidicus</name>
    <dbReference type="NCBI Taxonomy" id="66423"/>
    <lineage>
        <taxon>Bacteria</taxon>
        <taxon>Bacillati</taxon>
        <taxon>Actinomycetota</taxon>
        <taxon>Actinomycetes</taxon>
        <taxon>Kitasatosporales</taxon>
        <taxon>Streptomycetaceae</taxon>
        <taxon>Streptomyces</taxon>
    </lineage>
</organism>
<accession>A0A2N8P3B4</accession>
<name>A0A2N8P3B4_STREU</name>
<keyword evidence="1" id="KW-0732">Signal</keyword>
<dbReference type="SUPFAM" id="SSF50370">
    <property type="entry name" value="Ricin B-like lectins"/>
    <property type="match status" value="1"/>
</dbReference>
<evidence type="ECO:0000313" key="3">
    <source>
        <dbReference type="EMBL" id="PNE35505.1"/>
    </source>
</evidence>
<protein>
    <submittedName>
        <fullName evidence="3">Uncharacterized protein</fullName>
    </submittedName>
</protein>
<evidence type="ECO:0000256" key="1">
    <source>
        <dbReference type="SAM" id="SignalP"/>
    </source>
</evidence>
<dbReference type="PROSITE" id="PS50231">
    <property type="entry name" value="RICIN_B_LECTIN"/>
    <property type="match status" value="1"/>
</dbReference>
<gene>
    <name evidence="3" type="ORF">AF335_04115</name>
    <name evidence="2" type="ORF">FHS36_001115</name>
</gene>
<dbReference type="EMBL" id="JACHJF010000002">
    <property type="protein sequence ID" value="MBB5117709.1"/>
    <property type="molecule type" value="Genomic_DNA"/>
</dbReference>
<reference evidence="4" key="2">
    <citation type="submission" date="2015-07" db="EMBL/GenBank/DDBJ databases">
        <authorList>
            <person name="Graham D.E."/>
            <person name="Giannone R.J."/>
            <person name="Gulvik C.A."/>
            <person name="Hettich R.L."/>
            <person name="Klingeman D.M."/>
            <person name="Mahan K.M."/>
            <person name="Parry R.J."/>
            <person name="Spain J.C."/>
        </authorList>
    </citation>
    <scope>NUCLEOTIDE SEQUENCE [LARGE SCALE GENOMIC DNA]</scope>
    <source>
        <strain evidence="4">ATCC 27428</strain>
    </source>
</reference>
<proteinExistence type="predicted"/>
<dbReference type="Proteomes" id="UP000235945">
    <property type="component" value="Unassembled WGS sequence"/>
</dbReference>